<protein>
    <recommendedName>
        <fullName evidence="6">Aminopeptidase P N-terminal domain-containing protein</fullName>
    </recommendedName>
</protein>
<dbReference type="OrthoDB" id="4215474at2759"/>
<dbReference type="SUPFAM" id="SSF55920">
    <property type="entry name" value="Creatinase/aminopeptidase"/>
    <property type="match status" value="1"/>
</dbReference>
<dbReference type="Gene3D" id="3.40.350.10">
    <property type="entry name" value="Creatinase/prolidase N-terminal domain"/>
    <property type="match status" value="1"/>
</dbReference>
<evidence type="ECO:0000256" key="5">
    <source>
        <dbReference type="ARBA" id="ARBA00023211"/>
    </source>
</evidence>
<sequence length="541" mass="63467">MIITSFFWRTCVMTRQLEILRLYHDLLRYGKTLRYTDVDFYLNRIRQEFSKGKALEKEDDIVRSGLDQQPTYFTHPHLLKQNELTSGITKQEYIDRREKLQNIISHYLRTQSQMFSEENFCIFLPSSTRINMGPDVLYQFKQQSDFLYFTGCLQHDCCLLLTGKTTQNDGQFKTYLFLSERQDDDNEYYSRWFGSYISDKVKISSMYNIDHIYSINDLQTFINKSKRNYVLFYDKEFAIETNLNQKLLNEQLMPFVGTFSTIFDNLKLFTHYMRSIKSTAEQHIMRQVCQLTSTAFIDTMKYSLPNMNEQMIQTKFQYECLMNIGVSDLAFKPVVAGGTRSNIIHYVDNNQFIKNGELILLDGGCLYKHYASDISRSWPISGRFNSEQRHLYEILLTVQKELLDICTTNMSRKGLNDFMEQRLAKYLQEEHILSRKILTEHEVKKVVEYLSSTAVSHHLGMDVHDCASIPFNEKFVSGNVITIEPGLYIPETCMDVPSGYRGLAFRIEDDVLITQNGYEVLTQSCPKEVDDLHQILDQRIK</sequence>
<keyword evidence="4" id="KW-0378">Hydrolase</keyword>
<gene>
    <name evidence="7" type="ORF">GPM918_LOCUS13401</name>
    <name evidence="8" type="ORF">SRO942_LOCUS13401</name>
</gene>
<evidence type="ECO:0000256" key="4">
    <source>
        <dbReference type="ARBA" id="ARBA00022801"/>
    </source>
</evidence>
<reference evidence="7" key="1">
    <citation type="submission" date="2021-02" db="EMBL/GenBank/DDBJ databases">
        <authorList>
            <person name="Nowell W R."/>
        </authorList>
    </citation>
    <scope>NUCLEOTIDE SEQUENCE</scope>
</reference>
<keyword evidence="5" id="KW-0464">Manganese</keyword>
<dbReference type="Proteomes" id="UP000663829">
    <property type="component" value="Unassembled WGS sequence"/>
</dbReference>
<evidence type="ECO:0000256" key="1">
    <source>
        <dbReference type="ARBA" id="ARBA00001936"/>
    </source>
</evidence>
<dbReference type="GO" id="GO:0006508">
    <property type="term" value="P:proteolysis"/>
    <property type="evidence" value="ECO:0007669"/>
    <property type="project" value="TreeGrafter"/>
</dbReference>
<dbReference type="PANTHER" id="PTHR43226">
    <property type="entry name" value="XAA-PRO AMINOPEPTIDASE 3"/>
    <property type="match status" value="1"/>
</dbReference>
<dbReference type="PANTHER" id="PTHR43226:SF4">
    <property type="entry name" value="XAA-PRO AMINOPEPTIDASE 3"/>
    <property type="match status" value="1"/>
</dbReference>
<dbReference type="GO" id="GO:0070006">
    <property type="term" value="F:metalloaminopeptidase activity"/>
    <property type="evidence" value="ECO:0007669"/>
    <property type="project" value="InterPro"/>
</dbReference>
<organism evidence="7 9">
    <name type="scientific">Didymodactylos carnosus</name>
    <dbReference type="NCBI Taxonomy" id="1234261"/>
    <lineage>
        <taxon>Eukaryota</taxon>
        <taxon>Metazoa</taxon>
        <taxon>Spiralia</taxon>
        <taxon>Gnathifera</taxon>
        <taxon>Rotifera</taxon>
        <taxon>Eurotatoria</taxon>
        <taxon>Bdelloidea</taxon>
        <taxon>Philodinida</taxon>
        <taxon>Philodinidae</taxon>
        <taxon>Didymodactylos</taxon>
    </lineage>
</organism>
<keyword evidence="9" id="KW-1185">Reference proteome</keyword>
<dbReference type="Gene3D" id="3.90.230.10">
    <property type="entry name" value="Creatinase/methionine aminopeptidase superfamily"/>
    <property type="match status" value="1"/>
</dbReference>
<name>A0A814GAU6_9BILA</name>
<dbReference type="SUPFAM" id="SSF53092">
    <property type="entry name" value="Creatinase/prolidase N-terminal domain"/>
    <property type="match status" value="1"/>
</dbReference>
<evidence type="ECO:0000313" key="9">
    <source>
        <dbReference type="Proteomes" id="UP000663829"/>
    </source>
</evidence>
<dbReference type="Proteomes" id="UP000681722">
    <property type="component" value="Unassembled WGS sequence"/>
</dbReference>
<dbReference type="EMBL" id="CAJNOQ010003075">
    <property type="protein sequence ID" value="CAF0993990.1"/>
    <property type="molecule type" value="Genomic_DNA"/>
</dbReference>
<evidence type="ECO:0000256" key="2">
    <source>
        <dbReference type="ARBA" id="ARBA00008766"/>
    </source>
</evidence>
<dbReference type="SMART" id="SM01011">
    <property type="entry name" value="AMP_N"/>
    <property type="match status" value="1"/>
</dbReference>
<dbReference type="InterPro" id="IPR052433">
    <property type="entry name" value="X-Pro_dipept-like"/>
</dbReference>
<comment type="caution">
    <text evidence="7">The sequence shown here is derived from an EMBL/GenBank/DDBJ whole genome shotgun (WGS) entry which is preliminary data.</text>
</comment>
<proteinExistence type="inferred from homology"/>
<dbReference type="Pfam" id="PF05195">
    <property type="entry name" value="AMP_N"/>
    <property type="match status" value="1"/>
</dbReference>
<dbReference type="InterPro" id="IPR036005">
    <property type="entry name" value="Creatinase/aminopeptidase-like"/>
</dbReference>
<dbReference type="InterPro" id="IPR000994">
    <property type="entry name" value="Pept_M24"/>
</dbReference>
<dbReference type="InterPro" id="IPR029149">
    <property type="entry name" value="Creatin/AminoP/Spt16_N"/>
</dbReference>
<accession>A0A814GAU6</accession>
<dbReference type="EMBL" id="CAJOBC010003075">
    <property type="protein sequence ID" value="CAF3765754.1"/>
    <property type="molecule type" value="Genomic_DNA"/>
</dbReference>
<comment type="cofactor">
    <cofactor evidence="1">
        <name>Mn(2+)</name>
        <dbReference type="ChEBI" id="CHEBI:29035"/>
    </cofactor>
</comment>
<dbReference type="AlphaFoldDB" id="A0A814GAU6"/>
<dbReference type="GO" id="GO:0030145">
    <property type="term" value="F:manganese ion binding"/>
    <property type="evidence" value="ECO:0007669"/>
    <property type="project" value="InterPro"/>
</dbReference>
<evidence type="ECO:0000259" key="6">
    <source>
        <dbReference type="SMART" id="SM01011"/>
    </source>
</evidence>
<evidence type="ECO:0000313" key="8">
    <source>
        <dbReference type="EMBL" id="CAF3765754.1"/>
    </source>
</evidence>
<dbReference type="GO" id="GO:0005739">
    <property type="term" value="C:mitochondrion"/>
    <property type="evidence" value="ECO:0007669"/>
    <property type="project" value="TreeGrafter"/>
</dbReference>
<feature type="domain" description="Aminopeptidase P N-terminal" evidence="6">
    <location>
        <begin position="88"/>
        <end position="238"/>
    </location>
</feature>
<keyword evidence="3" id="KW-0479">Metal-binding</keyword>
<evidence type="ECO:0000313" key="7">
    <source>
        <dbReference type="EMBL" id="CAF0993990.1"/>
    </source>
</evidence>
<comment type="similarity">
    <text evidence="2">Belongs to the peptidase M24B family.</text>
</comment>
<evidence type="ECO:0000256" key="3">
    <source>
        <dbReference type="ARBA" id="ARBA00022723"/>
    </source>
</evidence>
<dbReference type="InterPro" id="IPR007865">
    <property type="entry name" value="Aminopep_P_N"/>
</dbReference>
<dbReference type="Pfam" id="PF00557">
    <property type="entry name" value="Peptidase_M24"/>
    <property type="match status" value="1"/>
</dbReference>